<feature type="compositionally biased region" description="Polar residues" evidence="1">
    <location>
        <begin position="146"/>
        <end position="157"/>
    </location>
</feature>
<evidence type="ECO:0000313" key="3">
    <source>
        <dbReference type="Proteomes" id="UP001497512"/>
    </source>
</evidence>
<proteinExistence type="predicted"/>
<dbReference type="SUPFAM" id="SSF57938">
    <property type="entry name" value="DnaJ/Hsp40 cysteine-rich domain"/>
    <property type="match status" value="1"/>
</dbReference>
<organism evidence="2 3">
    <name type="scientific">Sphagnum troendelagicum</name>
    <dbReference type="NCBI Taxonomy" id="128251"/>
    <lineage>
        <taxon>Eukaryota</taxon>
        <taxon>Viridiplantae</taxon>
        <taxon>Streptophyta</taxon>
        <taxon>Embryophyta</taxon>
        <taxon>Bryophyta</taxon>
        <taxon>Sphagnophytina</taxon>
        <taxon>Sphagnopsida</taxon>
        <taxon>Sphagnales</taxon>
        <taxon>Sphagnaceae</taxon>
        <taxon>Sphagnum</taxon>
    </lineage>
</organism>
<dbReference type="Proteomes" id="UP001497512">
    <property type="component" value="Chromosome 2"/>
</dbReference>
<dbReference type="EMBL" id="OZ019894">
    <property type="protein sequence ID" value="CAK9215947.1"/>
    <property type="molecule type" value="Genomic_DNA"/>
</dbReference>
<sequence length="368" mass="39162">MAACTVWWDVQGCRNSCCSSLSLVSIPGSRSSSSSNEFSAAAPSSSSSVQYACHKALLGSSTQLLVTGDLQESFRKVVKLQFKGGGQQQQQKTRDSRKLEMRALYSPLVESFKSVDRKSQQFLKTASDAAIQSRSSSVASRADTSFLMVQTTITPTPNDDDEEEGDDGRQDQSSSADQLSDEKKDDVAPTPQDPVAAASGDHHASAANLSDLGFNVYAKRSARARPPSMSISQSFTAVGGQAFTRTIGAVGGPLTNAIRIRGAGPLGVVTAAVTVAVLGLTTAALRNGLRPSTPQKVCTKCDGYGVQQCHVCEGQGKLIWEGKLRRMDPCPLCFGSCLKKCRRCGGIKMKRGIPPNLRTQTSQNVKKS</sequence>
<name>A0ABP0U9H2_9BRYO</name>
<evidence type="ECO:0000256" key="1">
    <source>
        <dbReference type="SAM" id="MobiDB-lite"/>
    </source>
</evidence>
<dbReference type="PANTHER" id="PTHR15852">
    <property type="entry name" value="PLASTID TRANSCRIPTIONALLY ACTIVE PROTEIN"/>
    <property type="match status" value="1"/>
</dbReference>
<protein>
    <submittedName>
        <fullName evidence="2">Uncharacterized protein</fullName>
    </submittedName>
</protein>
<dbReference type="PANTHER" id="PTHR15852:SF27">
    <property type="entry name" value="PROTEIN DISULFIDE-ISOMERASE LQY1, CHLOROPLASTIC"/>
    <property type="match status" value="1"/>
</dbReference>
<gene>
    <name evidence="2" type="ORF">CSSPTR1EN2_LOCUS13096</name>
</gene>
<reference evidence="2" key="1">
    <citation type="submission" date="2024-02" db="EMBL/GenBank/DDBJ databases">
        <authorList>
            <consortium name="ELIXIR-Norway"/>
            <consortium name="Elixir Norway"/>
        </authorList>
    </citation>
    <scope>NUCLEOTIDE SEQUENCE</scope>
</reference>
<feature type="region of interest" description="Disordered" evidence="1">
    <location>
        <begin position="146"/>
        <end position="202"/>
    </location>
</feature>
<keyword evidence="3" id="KW-1185">Reference proteome</keyword>
<evidence type="ECO:0000313" key="2">
    <source>
        <dbReference type="EMBL" id="CAK9215947.1"/>
    </source>
</evidence>
<dbReference type="InterPro" id="IPR036410">
    <property type="entry name" value="HSP_DnaJ_Cys-rich_dom_sf"/>
</dbReference>
<accession>A0ABP0U9H2</accession>